<gene>
    <name evidence="1" type="ORF">GCM10007853_21620</name>
</gene>
<reference evidence="1" key="1">
    <citation type="journal article" date="2014" name="Int. J. Syst. Evol. Microbiol.">
        <title>Complete genome of a new Firmicutes species belonging to the dominant human colonic microbiota ('Ruminococcus bicirculans') reveals two chromosomes and a selective capacity to utilize plant glucans.</title>
        <authorList>
            <consortium name="NISC Comparative Sequencing Program"/>
            <person name="Wegmann U."/>
            <person name="Louis P."/>
            <person name="Goesmann A."/>
            <person name="Henrissat B."/>
            <person name="Duncan S.H."/>
            <person name="Flint H.J."/>
        </authorList>
    </citation>
    <scope>NUCLEOTIDE SEQUENCE</scope>
    <source>
        <strain evidence="1">NBRC 108219</strain>
    </source>
</reference>
<sequence length="50" mass="5664">MAAPLYMIEMEGSVRQRSQNARDRHLLGVIVIDEQNGEFWVARGHKGSLP</sequence>
<reference evidence="1" key="2">
    <citation type="submission" date="2023-01" db="EMBL/GenBank/DDBJ databases">
        <title>Draft genome sequence of Algimonas ampicilliniresistens strain NBRC 108219.</title>
        <authorList>
            <person name="Sun Q."/>
            <person name="Mori K."/>
        </authorList>
    </citation>
    <scope>NUCLEOTIDE SEQUENCE</scope>
    <source>
        <strain evidence="1">NBRC 108219</strain>
    </source>
</reference>
<protein>
    <submittedName>
        <fullName evidence="1">Uncharacterized protein</fullName>
    </submittedName>
</protein>
<dbReference type="RefSeq" id="WP_284390541.1">
    <property type="nucleotide sequence ID" value="NZ_BSNK01000002.1"/>
</dbReference>
<evidence type="ECO:0000313" key="1">
    <source>
        <dbReference type="EMBL" id="GLQ24288.1"/>
    </source>
</evidence>
<organism evidence="1 2">
    <name type="scientific">Algimonas ampicilliniresistens</name>
    <dbReference type="NCBI Taxonomy" id="1298735"/>
    <lineage>
        <taxon>Bacteria</taxon>
        <taxon>Pseudomonadati</taxon>
        <taxon>Pseudomonadota</taxon>
        <taxon>Alphaproteobacteria</taxon>
        <taxon>Maricaulales</taxon>
        <taxon>Robiginitomaculaceae</taxon>
        <taxon>Algimonas</taxon>
    </lineage>
</organism>
<dbReference type="EMBL" id="BSNK01000002">
    <property type="protein sequence ID" value="GLQ24288.1"/>
    <property type="molecule type" value="Genomic_DNA"/>
</dbReference>
<proteinExistence type="predicted"/>
<evidence type="ECO:0000313" key="2">
    <source>
        <dbReference type="Proteomes" id="UP001161391"/>
    </source>
</evidence>
<dbReference type="Proteomes" id="UP001161391">
    <property type="component" value="Unassembled WGS sequence"/>
</dbReference>
<keyword evidence="2" id="KW-1185">Reference proteome</keyword>
<accession>A0ABQ5V9X6</accession>
<name>A0ABQ5V9X6_9PROT</name>
<comment type="caution">
    <text evidence="1">The sequence shown here is derived from an EMBL/GenBank/DDBJ whole genome shotgun (WGS) entry which is preliminary data.</text>
</comment>